<dbReference type="AlphaFoldDB" id="A0A8X6K0J5"/>
<dbReference type="Proteomes" id="UP000887116">
    <property type="component" value="Unassembled WGS sequence"/>
</dbReference>
<gene>
    <name evidence="1" type="primary">TY3B-I_1257</name>
    <name evidence="1" type="ORF">TNCT_421861</name>
</gene>
<evidence type="ECO:0000313" key="2">
    <source>
        <dbReference type="Proteomes" id="UP000887116"/>
    </source>
</evidence>
<dbReference type="EMBL" id="BMAO01018675">
    <property type="protein sequence ID" value="GFR25266.1"/>
    <property type="molecule type" value="Genomic_DNA"/>
</dbReference>
<evidence type="ECO:0000313" key="1">
    <source>
        <dbReference type="EMBL" id="GFR25266.1"/>
    </source>
</evidence>
<sequence>MWIRSKRILREIEDSPHVRNGSVVEKAPTELHADVSGYDLGAVFVQAQKGKEKTLSLCWLARLKDPPGRLARWALRLQEHDLEIVLKNGKKHKDADSLSRNPVEDEVFPSEQNTIMTSFSDIAEEQRKDPEQSKLIHTHEKAEPVTKSFNLIDGILCKKDIDPNGRKWLPINPKRNPTAFS</sequence>
<name>A0A8X6K0J5_TRICU</name>
<accession>A0A8X6K0J5</accession>
<keyword evidence="2" id="KW-1185">Reference proteome</keyword>
<protein>
    <submittedName>
        <fullName evidence="1">Transposon Ty3-I Gag-Pol polyprotein</fullName>
    </submittedName>
</protein>
<dbReference type="OrthoDB" id="425619at2759"/>
<proteinExistence type="predicted"/>
<comment type="caution">
    <text evidence="1">The sequence shown here is derived from an EMBL/GenBank/DDBJ whole genome shotgun (WGS) entry which is preliminary data.</text>
</comment>
<organism evidence="1 2">
    <name type="scientific">Trichonephila clavata</name>
    <name type="common">Joro spider</name>
    <name type="synonym">Nephila clavata</name>
    <dbReference type="NCBI Taxonomy" id="2740835"/>
    <lineage>
        <taxon>Eukaryota</taxon>
        <taxon>Metazoa</taxon>
        <taxon>Ecdysozoa</taxon>
        <taxon>Arthropoda</taxon>
        <taxon>Chelicerata</taxon>
        <taxon>Arachnida</taxon>
        <taxon>Araneae</taxon>
        <taxon>Araneomorphae</taxon>
        <taxon>Entelegynae</taxon>
        <taxon>Araneoidea</taxon>
        <taxon>Nephilidae</taxon>
        <taxon>Trichonephila</taxon>
    </lineage>
</organism>
<reference evidence="1" key="1">
    <citation type="submission" date="2020-07" db="EMBL/GenBank/DDBJ databases">
        <title>Multicomponent nature underlies the extraordinary mechanical properties of spider dragline silk.</title>
        <authorList>
            <person name="Kono N."/>
            <person name="Nakamura H."/>
            <person name="Mori M."/>
            <person name="Yoshida Y."/>
            <person name="Ohtoshi R."/>
            <person name="Malay A.D."/>
            <person name="Moran D.A.P."/>
            <person name="Tomita M."/>
            <person name="Numata K."/>
            <person name="Arakawa K."/>
        </authorList>
    </citation>
    <scope>NUCLEOTIDE SEQUENCE</scope>
</reference>